<comment type="similarity">
    <text evidence="1">Belongs to the thiolase-like superfamily. Chalcone/stilbene synthases family.</text>
</comment>
<evidence type="ECO:0000256" key="2">
    <source>
        <dbReference type="ARBA" id="ARBA00022679"/>
    </source>
</evidence>
<evidence type="ECO:0000313" key="8">
    <source>
        <dbReference type="Proteomes" id="UP000625682"/>
    </source>
</evidence>
<feature type="domain" description="Chalcone/stilbene synthase C-terminal" evidence="6">
    <location>
        <begin position="234"/>
        <end position="368"/>
    </location>
</feature>
<evidence type="ECO:0000313" key="7">
    <source>
        <dbReference type="EMBL" id="GGJ70412.1"/>
    </source>
</evidence>
<organism evidence="7 8">
    <name type="scientific">Streptomyces lacrimifluminis</name>
    <dbReference type="NCBI Taxonomy" id="1500077"/>
    <lineage>
        <taxon>Bacteria</taxon>
        <taxon>Bacillati</taxon>
        <taxon>Actinomycetota</taxon>
        <taxon>Actinomycetes</taxon>
        <taxon>Kitasatosporales</taxon>
        <taxon>Streptomycetaceae</taxon>
        <taxon>Streptomyces</taxon>
    </lineage>
</organism>
<feature type="active site" description="Acyl-thioester intermediate" evidence="4">
    <location>
        <position position="158"/>
    </location>
</feature>
<protein>
    <submittedName>
        <fullName evidence="7">Polyketide synthase-like Pks10</fullName>
    </submittedName>
</protein>
<evidence type="ECO:0000256" key="3">
    <source>
        <dbReference type="ARBA" id="ARBA00023315"/>
    </source>
</evidence>
<gene>
    <name evidence="7" type="primary">pks10</name>
    <name evidence="7" type="ORF">GCM10012282_79060</name>
</gene>
<dbReference type="InterPro" id="IPR012328">
    <property type="entry name" value="Chalcone/stilbene_synt_C"/>
</dbReference>
<dbReference type="RefSeq" id="WP_189152217.1">
    <property type="nucleotide sequence ID" value="NZ_BAABER010000064.1"/>
</dbReference>
<dbReference type="EMBL" id="BMMU01000060">
    <property type="protein sequence ID" value="GGJ70412.1"/>
    <property type="molecule type" value="Genomic_DNA"/>
</dbReference>
<dbReference type="SUPFAM" id="SSF53901">
    <property type="entry name" value="Thiolase-like"/>
    <property type="match status" value="1"/>
</dbReference>
<keyword evidence="3" id="KW-0012">Acyltransferase</keyword>
<keyword evidence="8" id="KW-1185">Reference proteome</keyword>
<accession>A0A917UN94</accession>
<dbReference type="InterPro" id="IPR001099">
    <property type="entry name" value="Chalcone/stilbene_synt_N"/>
</dbReference>
<reference evidence="7" key="2">
    <citation type="submission" date="2020-09" db="EMBL/GenBank/DDBJ databases">
        <authorList>
            <person name="Sun Q."/>
            <person name="Zhou Y."/>
        </authorList>
    </citation>
    <scope>NUCLEOTIDE SEQUENCE</scope>
    <source>
        <strain evidence="7">CGMCC 4.7272</strain>
    </source>
</reference>
<dbReference type="AlphaFoldDB" id="A0A917UN94"/>
<dbReference type="InterPro" id="IPR018088">
    <property type="entry name" value="Chalcone/stilbene_synthase_AS"/>
</dbReference>
<dbReference type="PANTHER" id="PTHR11877">
    <property type="entry name" value="HYDROXYMETHYLGLUTARYL-COA SYNTHASE"/>
    <property type="match status" value="1"/>
</dbReference>
<dbReference type="Gene3D" id="3.40.47.10">
    <property type="match status" value="2"/>
</dbReference>
<dbReference type="CDD" id="cd00831">
    <property type="entry name" value="CHS_like"/>
    <property type="match status" value="1"/>
</dbReference>
<comment type="caution">
    <text evidence="7">The sequence shown here is derived from an EMBL/GenBank/DDBJ whole genome shotgun (WGS) entry which is preliminary data.</text>
</comment>
<dbReference type="Pfam" id="PF00195">
    <property type="entry name" value="Chal_sti_synt_N"/>
    <property type="match status" value="1"/>
</dbReference>
<dbReference type="InterPro" id="IPR011141">
    <property type="entry name" value="Polyketide_synthase_type-III"/>
</dbReference>
<dbReference type="GO" id="GO:0030639">
    <property type="term" value="P:polyketide biosynthetic process"/>
    <property type="evidence" value="ECO:0007669"/>
    <property type="project" value="TreeGrafter"/>
</dbReference>
<dbReference type="Pfam" id="PF02797">
    <property type="entry name" value="Chal_sti_synt_C"/>
    <property type="match status" value="1"/>
</dbReference>
<proteinExistence type="inferred from homology"/>
<dbReference type="InterPro" id="IPR016039">
    <property type="entry name" value="Thiolase-like"/>
</dbReference>
<dbReference type="PIRSF" id="PIRSF000451">
    <property type="entry name" value="PKS_III"/>
    <property type="match status" value="1"/>
</dbReference>
<evidence type="ECO:0000256" key="4">
    <source>
        <dbReference type="PIRSR" id="PIRSR000451-1"/>
    </source>
</evidence>
<reference evidence="7" key="1">
    <citation type="journal article" date="2014" name="Int. J. Syst. Evol. Microbiol.">
        <title>Complete genome sequence of Corynebacterium casei LMG S-19264T (=DSM 44701T), isolated from a smear-ripened cheese.</title>
        <authorList>
            <consortium name="US DOE Joint Genome Institute (JGI-PGF)"/>
            <person name="Walter F."/>
            <person name="Albersmeier A."/>
            <person name="Kalinowski J."/>
            <person name="Ruckert C."/>
        </authorList>
    </citation>
    <scope>NUCLEOTIDE SEQUENCE</scope>
    <source>
        <strain evidence="7">CGMCC 4.7272</strain>
    </source>
</reference>
<dbReference type="PROSITE" id="PS00441">
    <property type="entry name" value="CHALCONE_SYNTH"/>
    <property type="match status" value="1"/>
</dbReference>
<keyword evidence="2" id="KW-0808">Transferase</keyword>
<evidence type="ECO:0000259" key="6">
    <source>
        <dbReference type="Pfam" id="PF02797"/>
    </source>
</evidence>
<dbReference type="GO" id="GO:0016747">
    <property type="term" value="F:acyltransferase activity, transferring groups other than amino-acyl groups"/>
    <property type="evidence" value="ECO:0007669"/>
    <property type="project" value="InterPro"/>
</dbReference>
<feature type="domain" description="Chalcone/stilbene synthase N-terminal" evidence="5">
    <location>
        <begin position="19"/>
        <end position="216"/>
    </location>
</feature>
<sequence>MTLTTQARITDPQTHGPRLAALHTAFPPYRYAQSELTAALTARMPTQSAARTHLARKVQSNAGVGARHMSLPLDELLDLIAEDDFTQRNRIWLDTALDLGQQSITGALRTAGVDPQQVDALFSTTVTGLAVPSLETRLAHRMGLRQDVKRIPLFGSGCAGGAVGLARLHDYLRAHPGHVAVLLAVELCSLAYRQKDTSMANVVAGGLFGDGAAAVVAFGTHRPGAPGPELTDTHSWLIPDTEDILGWDIGSHGFKILLAPEVPTLTEEYVPKAAHDFLNRHGLTPSQIGSWIVHGGGPKVLTAVEQALGLPPQALNLTRQSLAARGNLSSVSVLDVLHRALKSPPPPGTPGLVTAMGPGFSIEQVLLHW</sequence>
<dbReference type="PANTHER" id="PTHR11877:SF99">
    <property type="entry name" value="1,3,6,8-TETRAHYDROXYNAPHTHALENE SYNTHASE"/>
    <property type="match status" value="1"/>
</dbReference>
<evidence type="ECO:0000259" key="5">
    <source>
        <dbReference type="Pfam" id="PF00195"/>
    </source>
</evidence>
<name>A0A917UN94_9ACTN</name>
<dbReference type="Proteomes" id="UP000625682">
    <property type="component" value="Unassembled WGS sequence"/>
</dbReference>
<evidence type="ECO:0000256" key="1">
    <source>
        <dbReference type="ARBA" id="ARBA00005531"/>
    </source>
</evidence>